<name>A0A4R1NJG4_9GAMM</name>
<dbReference type="InterPro" id="IPR006726">
    <property type="entry name" value="PHBA_efflux_AaeB/fusaric-R"/>
</dbReference>
<evidence type="ECO:0000256" key="1">
    <source>
        <dbReference type="ARBA" id="ARBA00004651"/>
    </source>
</evidence>
<feature type="transmembrane region" description="Helical" evidence="7">
    <location>
        <begin position="151"/>
        <end position="176"/>
    </location>
</feature>
<keyword evidence="4 7" id="KW-0812">Transmembrane</keyword>
<feature type="transmembrane region" description="Helical" evidence="7">
    <location>
        <begin position="444"/>
        <end position="460"/>
    </location>
</feature>
<reference evidence="8 9" key="1">
    <citation type="submission" date="2019-02" db="EMBL/GenBank/DDBJ databases">
        <title>Investigation of anaerobic lignin degradation for improved lignocellulosic biofuels.</title>
        <authorList>
            <person name="Deangelis K."/>
        </authorList>
    </citation>
    <scope>NUCLEOTIDE SEQUENCE [LARGE SCALE GENOMIC DNA]</scope>
    <source>
        <strain evidence="8 9">159R</strain>
    </source>
</reference>
<evidence type="ECO:0000256" key="3">
    <source>
        <dbReference type="ARBA" id="ARBA00022475"/>
    </source>
</evidence>
<keyword evidence="2" id="KW-0813">Transport</keyword>
<dbReference type="GO" id="GO:0005886">
    <property type="term" value="C:plasma membrane"/>
    <property type="evidence" value="ECO:0007669"/>
    <property type="project" value="UniProtKB-SubCell"/>
</dbReference>
<dbReference type="PANTHER" id="PTHR30509:SF9">
    <property type="entry name" value="MULTIDRUG RESISTANCE PROTEIN MDTO"/>
    <property type="match status" value="1"/>
</dbReference>
<keyword evidence="6 7" id="KW-0472">Membrane</keyword>
<dbReference type="AlphaFoldDB" id="A0A4R1NJG4"/>
<dbReference type="PANTHER" id="PTHR30509">
    <property type="entry name" value="P-HYDROXYBENZOIC ACID EFFLUX PUMP SUBUNIT-RELATED"/>
    <property type="match status" value="1"/>
</dbReference>
<evidence type="ECO:0000256" key="6">
    <source>
        <dbReference type="ARBA" id="ARBA00023136"/>
    </source>
</evidence>
<organism evidence="8 9">
    <name type="scientific">Sodalis ligni</name>
    <dbReference type="NCBI Taxonomy" id="2697027"/>
    <lineage>
        <taxon>Bacteria</taxon>
        <taxon>Pseudomonadati</taxon>
        <taxon>Pseudomonadota</taxon>
        <taxon>Gammaproteobacteria</taxon>
        <taxon>Enterobacterales</taxon>
        <taxon>Bruguierivoracaceae</taxon>
        <taxon>Sodalis</taxon>
    </lineage>
</organism>
<feature type="transmembrane region" description="Helical" evidence="7">
    <location>
        <begin position="114"/>
        <end position="131"/>
    </location>
</feature>
<feature type="transmembrane region" description="Helical" evidence="7">
    <location>
        <begin position="466"/>
        <end position="485"/>
    </location>
</feature>
<feature type="transmembrane region" description="Helical" evidence="7">
    <location>
        <begin position="388"/>
        <end position="409"/>
    </location>
</feature>
<evidence type="ECO:0000256" key="7">
    <source>
        <dbReference type="SAM" id="Phobius"/>
    </source>
</evidence>
<feature type="transmembrane region" description="Helical" evidence="7">
    <location>
        <begin position="63"/>
        <end position="81"/>
    </location>
</feature>
<evidence type="ECO:0000313" key="9">
    <source>
        <dbReference type="Proteomes" id="UP000294555"/>
    </source>
</evidence>
<comment type="subcellular location">
    <subcellularLocation>
        <location evidence="1">Cell membrane</location>
        <topology evidence="1">Multi-pass membrane protein</topology>
    </subcellularLocation>
</comment>
<evidence type="ECO:0000256" key="5">
    <source>
        <dbReference type="ARBA" id="ARBA00022989"/>
    </source>
</evidence>
<feature type="transmembrane region" description="Helical" evidence="7">
    <location>
        <begin position="87"/>
        <end position="107"/>
    </location>
</feature>
<accession>A0A4R1NJG4</accession>
<dbReference type="GO" id="GO:0022857">
    <property type="term" value="F:transmembrane transporter activity"/>
    <property type="evidence" value="ECO:0007669"/>
    <property type="project" value="InterPro"/>
</dbReference>
<protein>
    <submittedName>
        <fullName evidence="8">Putative membrane protein YccC</fullName>
    </submittedName>
</protein>
<comment type="caution">
    <text evidence="8">The sequence shown here is derived from an EMBL/GenBank/DDBJ whole genome shotgun (WGS) entry which is preliminary data.</text>
</comment>
<proteinExistence type="predicted"/>
<gene>
    <name evidence="8" type="ORF">EZJ58_4296</name>
</gene>
<evidence type="ECO:0000256" key="2">
    <source>
        <dbReference type="ARBA" id="ARBA00022448"/>
    </source>
</evidence>
<dbReference type="EMBL" id="SJOI01000001">
    <property type="protein sequence ID" value="TCL06071.1"/>
    <property type="molecule type" value="Genomic_DNA"/>
</dbReference>
<sequence>MTMTMPTIKLFSRAEIIYSLKSFTAAMLALYLASRAGLPNSFWSLLTVYVVSQPLAGMVRSKAVYRLCGTFIGSTATVFLIPTLSNAPVLLSLAMALWVSVCLFVSLMDRTPRSYTFMLAGYTAALIGFPTVQTPDLIFNTAVTRVEEISLGILCATLLHSVVLPAGLTNSVMGLLDKTLTDTRRWLKDIFSTGAPVPKEEYDAISASRLRLSVDITQLRLLATHIPYDTGNLTWTAGAVRAMQDRVAELIPTLSAVEDRLKALYKAEEGFSPDVVAVINRISQWLTEHDPLTDRVDLAEPLTAAEFNDQRLQLRDAIQRLESGSGQTPWSRALRISLASYLEELVLKWQACMILRQDITQGMRHGVMPRRRIAAIGNRVLHRDLGMALLSSLAAFIAIGFCCLFWIMLGWDSGATAAMMAAVFCSFFAVMDDPVPAINNFLKYTFWSAPLSAIYILVLLPMVQDFGMLVLVCAPLFIVLGCYSARPALLMVALPLLFGVAGTLSSHDTDHADVITFINSTTAQLFGTFVAARVTQLFRSVGADWSARRIRKAIRRDLVVMSSGNRTHQLQIFAVRMVDRIGLLVTRIAQGEVTRNNIIARETLRDLRLGTNVIALQQARRAFPSIGFPALLAQLAALFRTAENQPAGTLLAAIDGALTEILRMPEKSAHWRTAITALVGLRHNLFPDAPVKLLAAGETA</sequence>
<evidence type="ECO:0000256" key="4">
    <source>
        <dbReference type="ARBA" id="ARBA00022692"/>
    </source>
</evidence>
<keyword evidence="3" id="KW-1003">Cell membrane</keyword>
<dbReference type="Pfam" id="PF04632">
    <property type="entry name" value="FUSC"/>
    <property type="match status" value="1"/>
</dbReference>
<keyword evidence="5 7" id="KW-1133">Transmembrane helix</keyword>
<dbReference type="Proteomes" id="UP000294555">
    <property type="component" value="Unassembled WGS sequence"/>
</dbReference>
<evidence type="ECO:0000313" key="8">
    <source>
        <dbReference type="EMBL" id="TCL06071.1"/>
    </source>
</evidence>
<keyword evidence="9" id="KW-1185">Reference proteome</keyword>